<gene>
    <name evidence="2" type="ORF">SAMN06269117_11110</name>
</gene>
<name>A0A521CCB8_9BACT</name>
<evidence type="ECO:0000313" key="2">
    <source>
        <dbReference type="EMBL" id="SMO56410.1"/>
    </source>
</evidence>
<evidence type="ECO:0000313" key="3">
    <source>
        <dbReference type="Proteomes" id="UP000317315"/>
    </source>
</evidence>
<dbReference type="Proteomes" id="UP000317315">
    <property type="component" value="Unassembled WGS sequence"/>
</dbReference>
<reference evidence="2 3" key="1">
    <citation type="submission" date="2017-05" db="EMBL/GenBank/DDBJ databases">
        <authorList>
            <person name="Varghese N."/>
            <person name="Submissions S."/>
        </authorList>
    </citation>
    <scope>NUCLEOTIDE SEQUENCE [LARGE SCALE GENOMIC DNA]</scope>
    <source>
        <strain evidence="2 3">DSM 16304</strain>
    </source>
</reference>
<dbReference type="EMBL" id="FXTM01000011">
    <property type="protein sequence ID" value="SMO56410.1"/>
    <property type="molecule type" value="Genomic_DNA"/>
</dbReference>
<accession>A0A521CCB8</accession>
<dbReference type="AlphaFoldDB" id="A0A521CCB8"/>
<sequence length="228" mass="28033">MINLDDFSVFFLEKKDVNKKEEERNIEKELEDLRLHYQNEILLLKKKYEENLEKIKEEYYQRGFHEGMRSKENELRKYFTQELERIAQEKEAEISKFMEYLKQNLVKFEEHNKETILKLLNSLVDSLSEIFEYLYISKDNLSFLEKKIKELIKTFEDEKFLYLEAGKKLYDFLEKSELSKLNIKLNQSLWDYDFKLNFKDFEIESKFSEKMKILKDEFEKEIKKLTKI</sequence>
<protein>
    <recommendedName>
        <fullName evidence="4">Flagellar assembly protein FliH</fullName>
    </recommendedName>
</protein>
<organism evidence="2 3">
    <name type="scientific">Balnearium lithotrophicum</name>
    <dbReference type="NCBI Taxonomy" id="223788"/>
    <lineage>
        <taxon>Bacteria</taxon>
        <taxon>Pseudomonadati</taxon>
        <taxon>Aquificota</taxon>
        <taxon>Aquificia</taxon>
        <taxon>Desulfurobacteriales</taxon>
        <taxon>Desulfurobacteriaceae</taxon>
        <taxon>Balnearium</taxon>
    </lineage>
</organism>
<dbReference type="RefSeq" id="WP_142935350.1">
    <property type="nucleotide sequence ID" value="NZ_FXTM01000011.1"/>
</dbReference>
<evidence type="ECO:0000256" key="1">
    <source>
        <dbReference type="SAM" id="Coils"/>
    </source>
</evidence>
<keyword evidence="1" id="KW-0175">Coiled coil</keyword>
<proteinExistence type="predicted"/>
<feature type="coiled-coil region" evidence="1">
    <location>
        <begin position="12"/>
        <end position="58"/>
    </location>
</feature>
<keyword evidence="3" id="KW-1185">Reference proteome</keyword>
<evidence type="ECO:0008006" key="4">
    <source>
        <dbReference type="Google" id="ProtNLM"/>
    </source>
</evidence>